<protein>
    <recommendedName>
        <fullName evidence="7">Thiol:disulfide interchange protein</fullName>
    </recommendedName>
</protein>
<evidence type="ECO:0000256" key="1">
    <source>
        <dbReference type="ARBA" id="ARBA00004418"/>
    </source>
</evidence>
<dbReference type="Gene3D" id="3.40.30.10">
    <property type="entry name" value="Glutaredoxin"/>
    <property type="match status" value="1"/>
</dbReference>
<dbReference type="EMBL" id="JEMX01000025">
    <property type="protein sequence ID" value="EXI81247.1"/>
    <property type="molecule type" value="Genomic_DNA"/>
</dbReference>
<evidence type="ECO:0000256" key="9">
    <source>
        <dbReference type="SAM" id="SignalP"/>
    </source>
</evidence>
<dbReference type="Proteomes" id="UP000021816">
    <property type="component" value="Unassembled WGS sequence"/>
</dbReference>
<dbReference type="InterPro" id="IPR023205">
    <property type="entry name" value="DsbA/DsbL"/>
</dbReference>
<organism evidence="11 12">
    <name type="scientific">Candidatus Accumulibacter appositus</name>
    <dbReference type="NCBI Taxonomy" id="1454003"/>
    <lineage>
        <taxon>Bacteria</taxon>
        <taxon>Pseudomonadati</taxon>
        <taxon>Pseudomonadota</taxon>
        <taxon>Betaproteobacteria</taxon>
        <taxon>Candidatus Accumulibacter</taxon>
    </lineage>
</organism>
<dbReference type="PANTHER" id="PTHR35891">
    <property type="entry name" value="THIOL:DISULFIDE INTERCHANGE PROTEIN DSBA"/>
    <property type="match status" value="1"/>
</dbReference>
<evidence type="ECO:0000313" key="11">
    <source>
        <dbReference type="EMBL" id="EXI81247.1"/>
    </source>
</evidence>
<feature type="signal peptide" evidence="9">
    <location>
        <begin position="1"/>
        <end position="25"/>
    </location>
</feature>
<feature type="domain" description="Thioredoxin" evidence="10">
    <location>
        <begin position="10"/>
        <end position="210"/>
    </location>
</feature>
<evidence type="ECO:0000256" key="8">
    <source>
        <dbReference type="PIRSR" id="PIRSR001488-1"/>
    </source>
</evidence>
<keyword evidence="3 9" id="KW-0732">Signal</keyword>
<dbReference type="PROSITE" id="PS51352">
    <property type="entry name" value="THIOREDOXIN_2"/>
    <property type="match status" value="1"/>
</dbReference>
<dbReference type="InterPro" id="IPR001853">
    <property type="entry name" value="DSBA-like_thioredoxin_dom"/>
</dbReference>
<evidence type="ECO:0000256" key="2">
    <source>
        <dbReference type="ARBA" id="ARBA00005791"/>
    </source>
</evidence>
<dbReference type="GO" id="GO:0015036">
    <property type="term" value="F:disulfide oxidoreductase activity"/>
    <property type="evidence" value="ECO:0007669"/>
    <property type="project" value="UniProtKB-ARBA"/>
</dbReference>
<feature type="disulfide bond" description="Redox-active" evidence="8">
    <location>
        <begin position="58"/>
        <end position="61"/>
    </location>
</feature>
<evidence type="ECO:0000256" key="7">
    <source>
        <dbReference type="PIRNR" id="PIRNR001488"/>
    </source>
</evidence>
<sequence precursor="true">MQGRMSGWLAAIALAALALALPARAELVADRDYVAIVPAQVTENPAKTEVLEFFSYGCPHCADFHPQVSKWATSLPSDVVFKRVPISFGRPQWASLARLYYALEATGELAKLDEAVFRALHQENKRLFDDKSIIAWVSAQGVDETKFTAAYNSFGVLSQAKRADQMAHAYKIKGVPALAVDGKYLVAGKDLKGYGDLLALTDRVIDKARSEKLKK</sequence>
<dbReference type="STRING" id="1454003.AW10_01261"/>
<evidence type="ECO:0000259" key="10">
    <source>
        <dbReference type="PROSITE" id="PS51352"/>
    </source>
</evidence>
<dbReference type="InterPro" id="IPR050824">
    <property type="entry name" value="Thiol_disulfide_DsbA"/>
</dbReference>
<keyword evidence="6" id="KW-0676">Redox-active center</keyword>
<proteinExistence type="inferred from homology"/>
<dbReference type="PATRIC" id="fig|1454003.3.peg.1299"/>
<evidence type="ECO:0000313" key="12">
    <source>
        <dbReference type="Proteomes" id="UP000021816"/>
    </source>
</evidence>
<gene>
    <name evidence="11" type="primary">dsbA</name>
    <name evidence="11" type="ORF">AW10_01261</name>
</gene>
<dbReference type="CDD" id="cd03019">
    <property type="entry name" value="DsbA_DsbA"/>
    <property type="match status" value="1"/>
</dbReference>
<dbReference type="PANTHER" id="PTHR35891:SF3">
    <property type="entry name" value="THIOL:DISULFIDE INTERCHANGE PROTEIN DSBL"/>
    <property type="match status" value="1"/>
</dbReference>
<dbReference type="InterPro" id="IPR036249">
    <property type="entry name" value="Thioredoxin-like_sf"/>
</dbReference>
<dbReference type="GO" id="GO:0042597">
    <property type="term" value="C:periplasmic space"/>
    <property type="evidence" value="ECO:0007669"/>
    <property type="project" value="UniProtKB-SubCell"/>
</dbReference>
<evidence type="ECO:0000256" key="3">
    <source>
        <dbReference type="ARBA" id="ARBA00022729"/>
    </source>
</evidence>
<dbReference type="AlphaFoldDB" id="A0A011PW03"/>
<keyword evidence="5 7" id="KW-1015">Disulfide bond</keyword>
<reference evidence="11 12" key="1">
    <citation type="submission" date="2014-02" db="EMBL/GenBank/DDBJ databases">
        <title>Expanding our view of genomic diversity in Candidatus Accumulibacter clades.</title>
        <authorList>
            <person name="Skennerton C.T."/>
            <person name="Barr J.J."/>
            <person name="Slater F.R."/>
            <person name="Bond P.L."/>
            <person name="Tyson G.W."/>
        </authorList>
    </citation>
    <scope>NUCLEOTIDE SEQUENCE [LARGE SCALE GENOMIC DNA]</scope>
    <source>
        <strain evidence="12">BA-92</strain>
    </source>
</reference>
<comment type="subcellular location">
    <subcellularLocation>
        <location evidence="1 7">Periplasm</location>
    </subcellularLocation>
</comment>
<dbReference type="InterPro" id="IPR013766">
    <property type="entry name" value="Thioredoxin_domain"/>
</dbReference>
<dbReference type="Pfam" id="PF01323">
    <property type="entry name" value="DSBA"/>
    <property type="match status" value="1"/>
</dbReference>
<keyword evidence="4 7" id="KW-0574">Periplasm</keyword>
<evidence type="ECO:0000256" key="6">
    <source>
        <dbReference type="ARBA" id="ARBA00023284"/>
    </source>
</evidence>
<dbReference type="PROSITE" id="PS00194">
    <property type="entry name" value="THIOREDOXIN_1"/>
    <property type="match status" value="1"/>
</dbReference>
<dbReference type="SUPFAM" id="SSF52833">
    <property type="entry name" value="Thioredoxin-like"/>
    <property type="match status" value="1"/>
</dbReference>
<dbReference type="InterPro" id="IPR017937">
    <property type="entry name" value="Thioredoxin_CS"/>
</dbReference>
<evidence type="ECO:0000256" key="5">
    <source>
        <dbReference type="ARBA" id="ARBA00023157"/>
    </source>
</evidence>
<name>A0A011PW03_9PROT</name>
<accession>A0A011PW03</accession>
<evidence type="ECO:0000256" key="4">
    <source>
        <dbReference type="ARBA" id="ARBA00022764"/>
    </source>
</evidence>
<dbReference type="PIRSF" id="PIRSF001488">
    <property type="entry name" value="Tdi_protein"/>
    <property type="match status" value="1"/>
</dbReference>
<comment type="caution">
    <text evidence="11">The sequence shown here is derived from an EMBL/GenBank/DDBJ whole genome shotgun (WGS) entry which is preliminary data.</text>
</comment>
<feature type="chain" id="PRO_5001461875" description="Thiol:disulfide interchange protein" evidence="9">
    <location>
        <begin position="26"/>
        <end position="215"/>
    </location>
</feature>
<comment type="similarity">
    <text evidence="2">Belongs to the thioredoxin family. DsbA subfamily.</text>
</comment>